<sequence length="109" mass="12965">MLPRTRDSILALFIKSRPRLYFPELFIFILHLFFPNLSFHYISIFLIIIHLLPFPTLITIIFIQLLLLKVHSHIFARTFPDTFTLSTLLYHTHFFLYLTPGQFIISLVS</sequence>
<feature type="transmembrane region" description="Helical" evidence="1">
    <location>
        <begin position="20"/>
        <end position="38"/>
    </location>
</feature>
<comment type="caution">
    <text evidence="2">The sequence shown here is derived from an EMBL/GenBank/DDBJ whole genome shotgun (WGS) entry which is preliminary data.</text>
</comment>
<protein>
    <submittedName>
        <fullName evidence="2">Uncharacterized protein</fullName>
    </submittedName>
</protein>
<keyword evidence="1" id="KW-0812">Transmembrane</keyword>
<accession>A0A6V7WBK1</accession>
<keyword evidence="1" id="KW-0472">Membrane</keyword>
<dbReference type="EMBL" id="CAJEWN010000499">
    <property type="protein sequence ID" value="CAD2184380.1"/>
    <property type="molecule type" value="Genomic_DNA"/>
</dbReference>
<proteinExistence type="predicted"/>
<feature type="transmembrane region" description="Helical" evidence="1">
    <location>
        <begin position="44"/>
        <end position="67"/>
    </location>
</feature>
<reference evidence="2 3" key="1">
    <citation type="submission" date="2020-08" db="EMBL/GenBank/DDBJ databases">
        <authorList>
            <person name="Koutsovoulos G."/>
            <person name="Danchin GJ E."/>
        </authorList>
    </citation>
    <scope>NUCLEOTIDE SEQUENCE [LARGE SCALE GENOMIC DNA]</scope>
</reference>
<evidence type="ECO:0000313" key="3">
    <source>
        <dbReference type="Proteomes" id="UP000580250"/>
    </source>
</evidence>
<gene>
    <name evidence="2" type="ORF">MENT_LOCUS36727</name>
</gene>
<name>A0A6V7WBK1_MELEN</name>
<dbReference type="Proteomes" id="UP000580250">
    <property type="component" value="Unassembled WGS sequence"/>
</dbReference>
<organism evidence="2 3">
    <name type="scientific">Meloidogyne enterolobii</name>
    <name type="common">Root-knot nematode worm</name>
    <name type="synonym">Meloidogyne mayaguensis</name>
    <dbReference type="NCBI Taxonomy" id="390850"/>
    <lineage>
        <taxon>Eukaryota</taxon>
        <taxon>Metazoa</taxon>
        <taxon>Ecdysozoa</taxon>
        <taxon>Nematoda</taxon>
        <taxon>Chromadorea</taxon>
        <taxon>Rhabditida</taxon>
        <taxon>Tylenchina</taxon>
        <taxon>Tylenchomorpha</taxon>
        <taxon>Tylenchoidea</taxon>
        <taxon>Meloidogynidae</taxon>
        <taxon>Meloidogyninae</taxon>
        <taxon>Meloidogyne</taxon>
    </lineage>
</organism>
<evidence type="ECO:0000256" key="1">
    <source>
        <dbReference type="SAM" id="Phobius"/>
    </source>
</evidence>
<dbReference type="AlphaFoldDB" id="A0A6V7WBK1"/>
<evidence type="ECO:0000313" key="2">
    <source>
        <dbReference type="EMBL" id="CAD2184380.1"/>
    </source>
</evidence>
<keyword evidence="1" id="KW-1133">Transmembrane helix</keyword>